<evidence type="ECO:0000313" key="1">
    <source>
        <dbReference type="EMBL" id="WIV90217.1"/>
    </source>
</evidence>
<protein>
    <submittedName>
        <fullName evidence="1">Uncharacterized protein</fullName>
    </submittedName>
</protein>
<gene>
    <name evidence="1" type="ORF">QQS39_09495</name>
</gene>
<sequence>MLNQLEIICYLGINRFLDNKTGLTIDRSKQHFVFNPDGILSNNRHTVGYTCLESQPNGKGQSVILKENSKMMVGFWLTNSAPDDTLMLRDCPNEA</sequence>
<dbReference type="Proteomes" id="UP001226651">
    <property type="component" value="Chromosome"/>
</dbReference>
<reference evidence="1 2" key="1">
    <citation type="submission" date="2023-06" db="EMBL/GenBank/DDBJ databases">
        <title>Proteus appendicitidis sp. nov., isolated from the appendiceal pus of an appendicitis patient in Yongzhou, China.</title>
        <authorList>
            <person name="Cai X."/>
        </authorList>
    </citation>
    <scope>NUCLEOTIDE SEQUENCE [LARGE SCALE GENOMIC DNA]</scope>
    <source>
        <strain evidence="1 2">HZ0627</strain>
    </source>
</reference>
<dbReference type="EMBL" id="CP127389">
    <property type="protein sequence ID" value="WIV90217.1"/>
    <property type="molecule type" value="Genomic_DNA"/>
</dbReference>
<name>A0ABY8YDT1_9GAMM</name>
<accession>A0ABY8YDT1</accession>
<evidence type="ECO:0000313" key="2">
    <source>
        <dbReference type="Proteomes" id="UP001226651"/>
    </source>
</evidence>
<dbReference type="RefSeq" id="WP_285805858.1">
    <property type="nucleotide sequence ID" value="NZ_CP127389.1"/>
</dbReference>
<organism evidence="1 2">
    <name type="scientific">Proteus appendicitidis</name>
    <dbReference type="NCBI Taxonomy" id="3034648"/>
    <lineage>
        <taxon>Bacteria</taxon>
        <taxon>Pseudomonadati</taxon>
        <taxon>Pseudomonadota</taxon>
        <taxon>Gammaproteobacteria</taxon>
        <taxon>Enterobacterales</taxon>
        <taxon>Morganellaceae</taxon>
        <taxon>Proteus</taxon>
    </lineage>
</organism>
<keyword evidence="2" id="KW-1185">Reference proteome</keyword>
<proteinExistence type="predicted"/>